<gene>
    <name evidence="2" type="ORF">BO94DRAFT_595956</name>
</gene>
<comment type="caution">
    <text evidence="2">The sequence shown here is derived from an EMBL/GenBank/DDBJ whole genome shotgun (WGS) entry which is preliminary data.</text>
</comment>
<sequence length="162" mass="17142">MPIPTTNIVTPGTSVNIILKADQPTGRTVSGVISEVLTRGNHPRGIKVRLRDGRVGRVQSLVSTSSSSSSYSSLGDSTGGEGKRVRFVGDEEGESRPEERVGLDAYVVPGVGGRQQGGRRGGMTSQSQRQSDFEYSIVKCPVCGEFEGDEAAVAHHVAGHFD</sequence>
<reference evidence="2 3" key="1">
    <citation type="submission" date="2016-12" db="EMBL/GenBank/DDBJ databases">
        <title>The genomes of Aspergillus section Nigri reveals drivers in fungal speciation.</title>
        <authorList>
            <consortium name="DOE Joint Genome Institute"/>
            <person name="Vesth T.C."/>
            <person name="Nybo J."/>
            <person name="Theobald S."/>
            <person name="Brandl J."/>
            <person name="Frisvad J.C."/>
            <person name="Nielsen K.F."/>
            <person name="Lyhne E.K."/>
            <person name="Kogle M.E."/>
            <person name="Kuo A."/>
            <person name="Riley R."/>
            <person name="Clum A."/>
            <person name="Nolan M."/>
            <person name="Lipzen A."/>
            <person name="Salamov A."/>
            <person name="Henrissat B."/>
            <person name="Wiebenga A."/>
            <person name="De Vries R.P."/>
            <person name="Grigoriev I.V."/>
            <person name="Mortensen U.H."/>
            <person name="Andersen M.R."/>
            <person name="Baker S.E."/>
        </authorList>
    </citation>
    <scope>NUCLEOTIDE SEQUENCE [LARGE SCALE GENOMIC DNA]</scope>
    <source>
        <strain evidence="2 3">CBS 115572</strain>
    </source>
</reference>
<dbReference type="PANTHER" id="PTHR40069:SF1">
    <property type="entry name" value="YWBE PROTEIN"/>
    <property type="match status" value="1"/>
</dbReference>
<evidence type="ECO:0000313" key="3">
    <source>
        <dbReference type="Proteomes" id="UP000246702"/>
    </source>
</evidence>
<dbReference type="AlphaFoldDB" id="A0A317WNQ5"/>
<feature type="region of interest" description="Disordered" evidence="1">
    <location>
        <begin position="61"/>
        <end position="84"/>
    </location>
</feature>
<organism evidence="2 3">
    <name type="scientific">Aspergillus sclerotioniger CBS 115572</name>
    <dbReference type="NCBI Taxonomy" id="1450535"/>
    <lineage>
        <taxon>Eukaryota</taxon>
        <taxon>Fungi</taxon>
        <taxon>Dikarya</taxon>
        <taxon>Ascomycota</taxon>
        <taxon>Pezizomycotina</taxon>
        <taxon>Eurotiomycetes</taxon>
        <taxon>Eurotiomycetidae</taxon>
        <taxon>Eurotiales</taxon>
        <taxon>Aspergillaceae</taxon>
        <taxon>Aspergillus</taxon>
        <taxon>Aspergillus subgen. Circumdati</taxon>
    </lineage>
</organism>
<feature type="region of interest" description="Disordered" evidence="1">
    <location>
        <begin position="109"/>
        <end position="130"/>
    </location>
</feature>
<evidence type="ECO:0000313" key="2">
    <source>
        <dbReference type="EMBL" id="PWY88104.1"/>
    </source>
</evidence>
<dbReference type="GeneID" id="37118380"/>
<evidence type="ECO:0000256" key="1">
    <source>
        <dbReference type="SAM" id="MobiDB-lite"/>
    </source>
</evidence>
<protein>
    <submittedName>
        <fullName evidence="2">Uncharacterized protein</fullName>
    </submittedName>
</protein>
<dbReference type="OrthoDB" id="20105at2759"/>
<dbReference type="RefSeq" id="XP_025467887.1">
    <property type="nucleotide sequence ID" value="XM_025616237.1"/>
</dbReference>
<dbReference type="NCBIfam" id="TIGR03833">
    <property type="entry name" value="YwbE family protein"/>
    <property type="match status" value="1"/>
</dbReference>
<dbReference type="PANTHER" id="PTHR40069">
    <property type="entry name" value="YWBE PROTEIN"/>
    <property type="match status" value="1"/>
</dbReference>
<feature type="compositionally biased region" description="Gly residues" evidence="1">
    <location>
        <begin position="110"/>
        <end position="121"/>
    </location>
</feature>
<dbReference type="InterPro" id="IPR019240">
    <property type="entry name" value="DUF2196"/>
</dbReference>
<dbReference type="Proteomes" id="UP000246702">
    <property type="component" value="Unassembled WGS sequence"/>
</dbReference>
<accession>A0A317WNQ5</accession>
<name>A0A317WNQ5_9EURO</name>
<proteinExistence type="predicted"/>
<dbReference type="Pfam" id="PF09962">
    <property type="entry name" value="DUF2196"/>
    <property type="match status" value="1"/>
</dbReference>
<dbReference type="EMBL" id="MSFK01000013">
    <property type="protein sequence ID" value="PWY88104.1"/>
    <property type="molecule type" value="Genomic_DNA"/>
</dbReference>
<keyword evidence="3" id="KW-1185">Reference proteome</keyword>
<feature type="compositionally biased region" description="Low complexity" evidence="1">
    <location>
        <begin position="61"/>
        <end position="76"/>
    </location>
</feature>